<keyword evidence="4" id="KW-0547">Nucleotide-binding</keyword>
<dbReference type="CDD" id="cd00757">
    <property type="entry name" value="ThiF_MoeB_HesA_family"/>
    <property type="match status" value="1"/>
</dbReference>
<dbReference type="InterPro" id="IPR035985">
    <property type="entry name" value="Ubiquitin-activating_enz"/>
</dbReference>
<dbReference type="Pfam" id="PF00899">
    <property type="entry name" value="ThiF"/>
    <property type="match status" value="1"/>
</dbReference>
<evidence type="ECO:0000256" key="10">
    <source>
        <dbReference type="ARBA" id="ARBA00073635"/>
    </source>
</evidence>
<dbReference type="Gene3D" id="3.40.50.720">
    <property type="entry name" value="NAD(P)-binding Rossmann-like Domain"/>
    <property type="match status" value="1"/>
</dbReference>
<evidence type="ECO:0000256" key="6">
    <source>
        <dbReference type="ARBA" id="ARBA00052218"/>
    </source>
</evidence>
<dbReference type="Gene3D" id="3.40.250.10">
    <property type="entry name" value="Rhodanese-like domain"/>
    <property type="match status" value="1"/>
</dbReference>
<comment type="function">
    <text evidence="7">Catalyzes the adenylation by ATP of the carboxyl group of the C-terminal glycine of sulfur carrier protein MoaD.</text>
</comment>
<proteinExistence type="inferred from homology"/>
<comment type="similarity">
    <text evidence="2">Belongs to the HesA/MoeB/ThiF family.</text>
</comment>
<dbReference type="GO" id="GO:0008641">
    <property type="term" value="F:ubiquitin-like modifier activating enzyme activity"/>
    <property type="evidence" value="ECO:0007669"/>
    <property type="project" value="InterPro"/>
</dbReference>
<reference evidence="16 17" key="1">
    <citation type="submission" date="2014-05" db="EMBL/GenBank/DDBJ databases">
        <authorList>
            <person name="Rizzardi K."/>
            <person name="Winiecka-Krusnell J."/>
            <person name="Ramliden M."/>
            <person name="Alm E."/>
            <person name="Andersson S."/>
            <person name="Byfors S."/>
        </authorList>
    </citation>
    <scope>NUCLEOTIDE SEQUENCE [LARGE SCALE GENOMIC DNA]</scope>
    <source>
        <strain evidence="16 17">LEGN</strain>
    </source>
</reference>
<dbReference type="STRING" id="1498499.EP47_12525"/>
<dbReference type="AlphaFoldDB" id="A0A0A2SVV5"/>
<sequence length="369" mass="41379">MSLVMNKLNLTTEESVRYSQHIKLEEIGLVGQKKLKNARVLCIGLGGLGSPLLLYLAAAGIGGLGIVDDDIVELSNLQRQILYNRSHIKQKKTTIAKAQLLALNPSLQVNSYSKRLTEKNAAELISQYDIIADGSDNFHTRYLIHHMCFQLEKPYVYASASQFQGYCSIFHGKQEPCFHCLFPASTTNRNIANCEAGGVLGTLPGLLGIIQATEIIKWILQIGNPLNRRLLVVDLLKMAFKEITLTKNADCEYCVHHHPLKELIYPVNCHSQIDSKHYSITLDELNQLFQKNTSIHLIDVRTAKEHEIQNIGGKILPLEELPHRLDELNPMQPIVLYCQSGKRSQIALRLLLEAGFTSVKYVVNGLTEM</sequence>
<organism evidence="16 17">
    <name type="scientific">Legionella norrlandica</name>
    <dbReference type="NCBI Taxonomy" id="1498499"/>
    <lineage>
        <taxon>Bacteria</taxon>
        <taxon>Pseudomonadati</taxon>
        <taxon>Pseudomonadota</taxon>
        <taxon>Gammaproteobacteria</taxon>
        <taxon>Legionellales</taxon>
        <taxon>Legionellaceae</taxon>
        <taxon>Legionella</taxon>
    </lineage>
</organism>
<evidence type="ECO:0000313" key="17">
    <source>
        <dbReference type="Proteomes" id="UP000054422"/>
    </source>
</evidence>
<dbReference type="CDD" id="cd00158">
    <property type="entry name" value="RHOD"/>
    <property type="match status" value="1"/>
</dbReference>
<keyword evidence="3" id="KW-0808">Transferase</keyword>
<keyword evidence="14" id="KW-0812">Transmembrane</keyword>
<dbReference type="GO" id="GO:0004792">
    <property type="term" value="F:thiosulfate-cyanide sulfurtransferase activity"/>
    <property type="evidence" value="ECO:0007669"/>
    <property type="project" value="TreeGrafter"/>
</dbReference>
<keyword evidence="14" id="KW-1133">Transmembrane helix</keyword>
<evidence type="ECO:0000256" key="7">
    <source>
        <dbReference type="ARBA" id="ARBA00055169"/>
    </source>
</evidence>
<evidence type="ECO:0000256" key="12">
    <source>
        <dbReference type="ARBA" id="ARBA00075328"/>
    </source>
</evidence>
<dbReference type="PANTHER" id="PTHR10953:SF102">
    <property type="entry name" value="ADENYLYLTRANSFERASE AND SULFURTRANSFERASE MOCS3"/>
    <property type="match status" value="1"/>
</dbReference>
<feature type="domain" description="Rhodanese" evidence="15">
    <location>
        <begin position="291"/>
        <end position="368"/>
    </location>
</feature>
<evidence type="ECO:0000256" key="9">
    <source>
        <dbReference type="ARBA" id="ARBA00066884"/>
    </source>
</evidence>
<dbReference type="FunFam" id="3.40.50.720:FF:000033">
    <property type="entry name" value="Adenylyltransferase and sulfurtransferase MOCS3"/>
    <property type="match status" value="1"/>
</dbReference>
<dbReference type="GO" id="GO:0005524">
    <property type="term" value="F:ATP binding"/>
    <property type="evidence" value="ECO:0007669"/>
    <property type="project" value="UniProtKB-KW"/>
</dbReference>
<evidence type="ECO:0000256" key="3">
    <source>
        <dbReference type="ARBA" id="ARBA00022679"/>
    </source>
</evidence>
<gene>
    <name evidence="16" type="ORF">EP47_12525</name>
</gene>
<evidence type="ECO:0000256" key="13">
    <source>
        <dbReference type="ARBA" id="ARBA00078531"/>
    </source>
</evidence>
<dbReference type="GO" id="GO:0061605">
    <property type="term" value="F:molybdopterin-synthase adenylyltransferase activity"/>
    <property type="evidence" value="ECO:0007669"/>
    <property type="project" value="UniProtKB-EC"/>
</dbReference>
<dbReference type="PANTHER" id="PTHR10953">
    <property type="entry name" value="UBIQUITIN-ACTIVATING ENZYME E1"/>
    <property type="match status" value="1"/>
</dbReference>
<comment type="catalytic activity">
    <reaction evidence="6">
        <text>[molybdopterin-synthase sulfur-carrier protein]-C-terminal Gly-Gly + ATP + H(+) = [molybdopterin-synthase sulfur-carrier protein]-C-terminal Gly-Gly-AMP + diphosphate</text>
        <dbReference type="Rhea" id="RHEA:43616"/>
        <dbReference type="Rhea" id="RHEA-COMP:12159"/>
        <dbReference type="Rhea" id="RHEA-COMP:12202"/>
        <dbReference type="ChEBI" id="CHEBI:15378"/>
        <dbReference type="ChEBI" id="CHEBI:30616"/>
        <dbReference type="ChEBI" id="CHEBI:33019"/>
        <dbReference type="ChEBI" id="CHEBI:90618"/>
        <dbReference type="ChEBI" id="CHEBI:90778"/>
        <dbReference type="EC" id="2.7.7.80"/>
    </reaction>
</comment>
<dbReference type="InterPro" id="IPR001763">
    <property type="entry name" value="Rhodanese-like_dom"/>
</dbReference>
<dbReference type="InterPro" id="IPR045886">
    <property type="entry name" value="ThiF/MoeB/HesA"/>
</dbReference>
<keyword evidence="5" id="KW-0067">ATP-binding</keyword>
<evidence type="ECO:0000256" key="1">
    <source>
        <dbReference type="ARBA" id="ARBA00005046"/>
    </source>
</evidence>
<dbReference type="EC" id="2.7.7.80" evidence="9"/>
<evidence type="ECO:0000256" key="14">
    <source>
        <dbReference type="SAM" id="Phobius"/>
    </source>
</evidence>
<evidence type="ECO:0000256" key="8">
    <source>
        <dbReference type="ARBA" id="ARBA00063809"/>
    </source>
</evidence>
<protein>
    <recommendedName>
        <fullName evidence="10">Molybdopterin-synthase adenylyltransferase</fullName>
        <ecNumber evidence="9">2.7.7.80</ecNumber>
    </recommendedName>
    <alternativeName>
        <fullName evidence="13">MoaD protein adenylase</fullName>
    </alternativeName>
    <alternativeName>
        <fullName evidence="11">Molybdopterin-converting factor subunit 1 adenylase</fullName>
    </alternativeName>
    <alternativeName>
        <fullName evidence="12">Sulfur carrier protein MoaD adenylyltransferase</fullName>
    </alternativeName>
</protein>
<dbReference type="EMBL" id="JNCF01000009">
    <property type="protein sequence ID" value="KGP63846.1"/>
    <property type="molecule type" value="Genomic_DNA"/>
</dbReference>
<dbReference type="SUPFAM" id="SSF69572">
    <property type="entry name" value="Activating enzymes of the ubiquitin-like proteins"/>
    <property type="match status" value="1"/>
</dbReference>
<evidence type="ECO:0000259" key="15">
    <source>
        <dbReference type="PROSITE" id="PS50206"/>
    </source>
</evidence>
<comment type="pathway">
    <text evidence="1">Cofactor biosynthesis; molybdopterin biosynthesis.</text>
</comment>
<comment type="subunit">
    <text evidence="8">Homodimer. Forms a stable heterotetrameric complex of 2 MoeB and 2 MoaD during adenylation of MoaD.</text>
</comment>
<dbReference type="Proteomes" id="UP000054422">
    <property type="component" value="Unassembled WGS sequence"/>
</dbReference>
<dbReference type="PROSITE" id="PS50206">
    <property type="entry name" value="RHODANESE_3"/>
    <property type="match status" value="1"/>
</dbReference>
<evidence type="ECO:0000256" key="5">
    <source>
        <dbReference type="ARBA" id="ARBA00022840"/>
    </source>
</evidence>
<dbReference type="GO" id="GO:0008146">
    <property type="term" value="F:sulfotransferase activity"/>
    <property type="evidence" value="ECO:0007669"/>
    <property type="project" value="TreeGrafter"/>
</dbReference>
<accession>A0A0A2SVV5</accession>
<dbReference type="InterPro" id="IPR036873">
    <property type="entry name" value="Rhodanese-like_dom_sf"/>
</dbReference>
<name>A0A0A2SVV5_9GAMM</name>
<keyword evidence="17" id="KW-1185">Reference proteome</keyword>
<feature type="transmembrane region" description="Helical" evidence="14">
    <location>
        <begin position="40"/>
        <end position="67"/>
    </location>
</feature>
<evidence type="ECO:0000256" key="11">
    <source>
        <dbReference type="ARBA" id="ARBA00075110"/>
    </source>
</evidence>
<dbReference type="InterPro" id="IPR000594">
    <property type="entry name" value="ThiF_NAD_FAD-bd"/>
</dbReference>
<dbReference type="SMART" id="SM00450">
    <property type="entry name" value="RHOD"/>
    <property type="match status" value="1"/>
</dbReference>
<evidence type="ECO:0000313" key="16">
    <source>
        <dbReference type="EMBL" id="KGP63846.1"/>
    </source>
</evidence>
<dbReference type="GO" id="GO:0005829">
    <property type="term" value="C:cytosol"/>
    <property type="evidence" value="ECO:0007669"/>
    <property type="project" value="TreeGrafter"/>
</dbReference>
<keyword evidence="14" id="KW-0472">Membrane</keyword>
<evidence type="ECO:0000256" key="4">
    <source>
        <dbReference type="ARBA" id="ARBA00022741"/>
    </source>
</evidence>
<evidence type="ECO:0000256" key="2">
    <source>
        <dbReference type="ARBA" id="ARBA00009919"/>
    </source>
</evidence>
<dbReference type="Pfam" id="PF00581">
    <property type="entry name" value="Rhodanese"/>
    <property type="match status" value="1"/>
</dbReference>
<comment type="caution">
    <text evidence="16">The sequence shown here is derived from an EMBL/GenBank/DDBJ whole genome shotgun (WGS) entry which is preliminary data.</text>
</comment>